<dbReference type="InterPro" id="IPR001242">
    <property type="entry name" value="Condensation_dom"/>
</dbReference>
<proteinExistence type="predicted"/>
<organism evidence="2 3">
    <name type="scientific">Nocardioides piscis</name>
    <dbReference type="NCBI Taxonomy" id="2714938"/>
    <lineage>
        <taxon>Bacteria</taxon>
        <taxon>Bacillati</taxon>
        <taxon>Actinomycetota</taxon>
        <taxon>Actinomycetes</taxon>
        <taxon>Propionibacteriales</taxon>
        <taxon>Nocardioidaceae</taxon>
        <taxon>Nocardioides</taxon>
    </lineage>
</organism>
<feature type="domain" description="Condensation" evidence="1">
    <location>
        <begin position="65"/>
        <end position="364"/>
    </location>
</feature>
<name>A0A6G7YJ88_9ACTN</name>
<dbReference type="KEGG" id="npi:G7071_16600"/>
<dbReference type="GO" id="GO:0003824">
    <property type="term" value="F:catalytic activity"/>
    <property type="evidence" value="ECO:0007669"/>
    <property type="project" value="InterPro"/>
</dbReference>
<dbReference type="EMBL" id="CP049866">
    <property type="protein sequence ID" value="QIK76805.1"/>
    <property type="molecule type" value="Genomic_DNA"/>
</dbReference>
<dbReference type="AlphaFoldDB" id="A0A6G7YJ88"/>
<protein>
    <recommendedName>
        <fullName evidence="1">Condensation domain-containing protein</fullName>
    </recommendedName>
</protein>
<accession>A0A6G7YJ88</accession>
<evidence type="ECO:0000313" key="2">
    <source>
        <dbReference type="EMBL" id="QIK76805.1"/>
    </source>
</evidence>
<dbReference type="RefSeq" id="WP_166320489.1">
    <property type="nucleotide sequence ID" value="NZ_CP049866.1"/>
</dbReference>
<sequence>MQMTRLDDHETVTGDVWILRPSSRTQLAMTRARRSDAQPSYLQAAHLDLRLAMERIDKRDASWLCIAFERDGRVDPAVLAGALTTWVRRHGVLQGWFTAEDEGYARYDLDVDDIEFVAEAAGTVEDMGALRAIVGPLFDEVCTPFDTLGYTMVAVVSEGRSAVYLGQDHCYSDGFSSLIAFTEINELYAAQEERREAVLPPVVSYTDFAQTERDLAAEVTIEHPAIGYWADYALKDLGALATFPMDLGLESGQQEPLVPARIDLLDGPQTQALEGLARRDGATFPSMVYAACAIAARDLAGRSAYRFLNPIHTRTAAEHLPAMGWFVNLTPIHVDVAAEDDLVTIARRVRETFRAAQVCADVPVLRVMELISEVFGFETDSTKRPPIVSYLDGRMVPGNDRWDEQRFHGLTGGGDDDDVNVWINRMPGGTHVMCGVPDTPIAVSNVWMFFEHVRDTLRAHLGVPLEAAHRAEKPRDRSPA</sequence>
<dbReference type="Gene3D" id="3.30.559.10">
    <property type="entry name" value="Chloramphenicol acetyltransferase-like domain"/>
    <property type="match status" value="1"/>
</dbReference>
<reference evidence="2 3" key="1">
    <citation type="submission" date="2020-03" db="EMBL/GenBank/DDBJ databases">
        <title>Nocardioides sp. nov., isolated from fish.</title>
        <authorList>
            <person name="Hyun D.-W."/>
            <person name="Bae J.-W."/>
        </authorList>
    </citation>
    <scope>NUCLEOTIDE SEQUENCE [LARGE SCALE GENOMIC DNA]</scope>
    <source>
        <strain evidence="2 3">HDW12A</strain>
    </source>
</reference>
<dbReference type="Proteomes" id="UP000502035">
    <property type="component" value="Chromosome"/>
</dbReference>
<evidence type="ECO:0000313" key="3">
    <source>
        <dbReference type="Proteomes" id="UP000502035"/>
    </source>
</evidence>
<dbReference type="GO" id="GO:0044550">
    <property type="term" value="P:secondary metabolite biosynthetic process"/>
    <property type="evidence" value="ECO:0007669"/>
    <property type="project" value="TreeGrafter"/>
</dbReference>
<dbReference type="GO" id="GO:0008610">
    <property type="term" value="P:lipid biosynthetic process"/>
    <property type="evidence" value="ECO:0007669"/>
    <property type="project" value="UniProtKB-ARBA"/>
</dbReference>
<dbReference type="PANTHER" id="PTHR45527:SF1">
    <property type="entry name" value="FATTY ACID SYNTHASE"/>
    <property type="match status" value="1"/>
</dbReference>
<dbReference type="InterPro" id="IPR023213">
    <property type="entry name" value="CAT-like_dom_sf"/>
</dbReference>
<dbReference type="GO" id="GO:0005737">
    <property type="term" value="C:cytoplasm"/>
    <property type="evidence" value="ECO:0007669"/>
    <property type="project" value="TreeGrafter"/>
</dbReference>
<dbReference type="GO" id="GO:0031177">
    <property type="term" value="F:phosphopantetheine binding"/>
    <property type="evidence" value="ECO:0007669"/>
    <property type="project" value="TreeGrafter"/>
</dbReference>
<keyword evidence="3" id="KW-1185">Reference proteome</keyword>
<gene>
    <name evidence="2" type="ORF">G7071_16600</name>
</gene>
<dbReference type="Pfam" id="PF00668">
    <property type="entry name" value="Condensation"/>
    <property type="match status" value="1"/>
</dbReference>
<evidence type="ECO:0000259" key="1">
    <source>
        <dbReference type="Pfam" id="PF00668"/>
    </source>
</evidence>
<dbReference type="PANTHER" id="PTHR45527">
    <property type="entry name" value="NONRIBOSOMAL PEPTIDE SYNTHETASE"/>
    <property type="match status" value="1"/>
</dbReference>
<dbReference type="Gene3D" id="3.30.559.30">
    <property type="entry name" value="Nonribosomal peptide synthetase, condensation domain"/>
    <property type="match status" value="1"/>
</dbReference>
<dbReference type="GO" id="GO:0043041">
    <property type="term" value="P:amino acid activation for nonribosomal peptide biosynthetic process"/>
    <property type="evidence" value="ECO:0007669"/>
    <property type="project" value="TreeGrafter"/>
</dbReference>
<dbReference type="SUPFAM" id="SSF52777">
    <property type="entry name" value="CoA-dependent acyltransferases"/>
    <property type="match status" value="2"/>
</dbReference>